<dbReference type="EMBL" id="VTEV01000015">
    <property type="protein sequence ID" value="TYS60512.1"/>
    <property type="molecule type" value="Genomic_DNA"/>
</dbReference>
<protein>
    <recommendedName>
        <fullName evidence="3">Phage protein</fullName>
    </recommendedName>
</protein>
<reference evidence="1 2" key="1">
    <citation type="submission" date="2019-08" db="EMBL/GenBank/DDBJ databases">
        <title>Bacillus genomes from the desert of Cuatro Cienegas, Coahuila.</title>
        <authorList>
            <person name="Olmedo-Alvarez G."/>
        </authorList>
    </citation>
    <scope>NUCLEOTIDE SEQUENCE [LARGE SCALE GENOMIC DNA]</scope>
    <source>
        <strain evidence="1 2">CH28_1T</strain>
    </source>
</reference>
<accession>A0A5D4SEW6</accession>
<evidence type="ECO:0008006" key="3">
    <source>
        <dbReference type="Google" id="ProtNLM"/>
    </source>
</evidence>
<name>A0A5D4SEW6_9BACI</name>
<dbReference type="OrthoDB" id="2988510at2"/>
<sequence length="235" mass="26278">MKTENQVTTTENQVAVSNNSSNYISVILEETKQGFLEANSGLDLDFVRMGDWLKISKKGNFIEKDNEEVSYGDRIDVVVGHGEKRYTLWGKDNTPEKGQIITMEQTQEEAEQALAAWLEENPEAAERYTFTDIDLRYLAYVVPVSSIADSAKSGDLPDIYLMSFPKGDTIGWGKYAMSLFKGKHKGLGIPKGTGANRVVTRLVTEERENKDKESYLGIKFEPVGLFVPSEYGIEA</sequence>
<proteinExistence type="predicted"/>
<dbReference type="Proteomes" id="UP000322524">
    <property type="component" value="Unassembled WGS sequence"/>
</dbReference>
<dbReference type="AlphaFoldDB" id="A0A5D4SEW6"/>
<dbReference type="RefSeq" id="WP_148990218.1">
    <property type="nucleotide sequence ID" value="NZ_VTEV01000015.1"/>
</dbReference>
<gene>
    <name evidence="1" type="ORF">FZC76_21835</name>
</gene>
<evidence type="ECO:0000313" key="1">
    <source>
        <dbReference type="EMBL" id="TYS60512.1"/>
    </source>
</evidence>
<evidence type="ECO:0000313" key="2">
    <source>
        <dbReference type="Proteomes" id="UP000322524"/>
    </source>
</evidence>
<organism evidence="1 2">
    <name type="scientific">Sutcliffiella horikoshii</name>
    <dbReference type="NCBI Taxonomy" id="79883"/>
    <lineage>
        <taxon>Bacteria</taxon>
        <taxon>Bacillati</taxon>
        <taxon>Bacillota</taxon>
        <taxon>Bacilli</taxon>
        <taxon>Bacillales</taxon>
        <taxon>Bacillaceae</taxon>
        <taxon>Sutcliffiella</taxon>
    </lineage>
</organism>
<comment type="caution">
    <text evidence="1">The sequence shown here is derived from an EMBL/GenBank/DDBJ whole genome shotgun (WGS) entry which is preliminary data.</text>
</comment>